<evidence type="ECO:0000313" key="4">
    <source>
        <dbReference type="Proteomes" id="UP000027120"/>
    </source>
</evidence>
<organism evidence="3 4">
    <name type="scientific">Citrus sinensis</name>
    <name type="common">Sweet orange</name>
    <name type="synonym">Citrus aurantium var. sinensis</name>
    <dbReference type="NCBI Taxonomy" id="2711"/>
    <lineage>
        <taxon>Eukaryota</taxon>
        <taxon>Viridiplantae</taxon>
        <taxon>Streptophyta</taxon>
        <taxon>Embryophyta</taxon>
        <taxon>Tracheophyta</taxon>
        <taxon>Spermatophyta</taxon>
        <taxon>Magnoliopsida</taxon>
        <taxon>eudicotyledons</taxon>
        <taxon>Gunneridae</taxon>
        <taxon>Pentapetalae</taxon>
        <taxon>rosids</taxon>
        <taxon>malvids</taxon>
        <taxon>Sapindales</taxon>
        <taxon>Rutaceae</taxon>
        <taxon>Aurantioideae</taxon>
        <taxon>Citrus</taxon>
    </lineage>
</organism>
<keyword evidence="1" id="KW-0479">Metal-binding</keyword>
<dbReference type="EMBL" id="KK784981">
    <property type="protein sequence ID" value="KDO55743.1"/>
    <property type="molecule type" value="Genomic_DNA"/>
</dbReference>
<dbReference type="Pfam" id="PF00098">
    <property type="entry name" value="zf-CCHC"/>
    <property type="match status" value="1"/>
</dbReference>
<name>A0A067EL15_CITSI</name>
<keyword evidence="4" id="KW-1185">Reference proteome</keyword>
<sequence length="117" mass="13301">TSDKIDSMVAWIKLSNMPHYYYHKKVLPMVGQVMGEVIHIDFNTRSASRRKFVRIAVKIALDKPLCLQFLLDGRIQKVEYESLPINCFNCGKYGHVSIGCPENGDGEEPQDENGKKT</sequence>
<feature type="domain" description="CCHC-type" evidence="2">
    <location>
        <begin position="87"/>
        <end position="102"/>
    </location>
</feature>
<dbReference type="SUPFAM" id="SSF57756">
    <property type="entry name" value="Retrovirus zinc finger-like domains"/>
    <property type="match status" value="1"/>
</dbReference>
<reference evidence="3 4" key="1">
    <citation type="submission" date="2014-04" db="EMBL/GenBank/DDBJ databases">
        <authorList>
            <consortium name="International Citrus Genome Consortium"/>
            <person name="Gmitter F."/>
            <person name="Chen C."/>
            <person name="Farmerie W."/>
            <person name="Harkins T."/>
            <person name="Desany B."/>
            <person name="Mohiuddin M."/>
            <person name="Kodira C."/>
            <person name="Borodovsky M."/>
            <person name="Lomsadze A."/>
            <person name="Burns P."/>
            <person name="Jenkins J."/>
            <person name="Prochnik S."/>
            <person name="Shu S."/>
            <person name="Chapman J."/>
            <person name="Pitluck S."/>
            <person name="Schmutz J."/>
            <person name="Rokhsar D."/>
        </authorList>
    </citation>
    <scope>NUCLEOTIDE SEQUENCE</scope>
</reference>
<protein>
    <recommendedName>
        <fullName evidence="2">CCHC-type domain-containing protein</fullName>
    </recommendedName>
</protein>
<dbReference type="SMART" id="SM00343">
    <property type="entry name" value="ZnF_C2HC"/>
    <property type="match status" value="1"/>
</dbReference>
<evidence type="ECO:0000313" key="3">
    <source>
        <dbReference type="EMBL" id="KDO55743.1"/>
    </source>
</evidence>
<dbReference type="GO" id="GO:0008270">
    <property type="term" value="F:zinc ion binding"/>
    <property type="evidence" value="ECO:0007669"/>
    <property type="project" value="UniProtKB-KW"/>
</dbReference>
<dbReference type="InterPro" id="IPR040256">
    <property type="entry name" value="At4g02000-like"/>
</dbReference>
<keyword evidence="1" id="KW-0863">Zinc-finger</keyword>
<keyword evidence="1" id="KW-0862">Zinc</keyword>
<accession>A0A067EL15</accession>
<dbReference type="InterPro" id="IPR001878">
    <property type="entry name" value="Znf_CCHC"/>
</dbReference>
<dbReference type="GO" id="GO:0003676">
    <property type="term" value="F:nucleic acid binding"/>
    <property type="evidence" value="ECO:0007669"/>
    <property type="project" value="InterPro"/>
</dbReference>
<gene>
    <name evidence="3" type="ORF">CISIN_1g040998mg</name>
</gene>
<dbReference type="PANTHER" id="PTHR31286:SF99">
    <property type="entry name" value="DUF4283 DOMAIN-CONTAINING PROTEIN"/>
    <property type="match status" value="1"/>
</dbReference>
<feature type="non-terminal residue" evidence="3">
    <location>
        <position position="1"/>
    </location>
</feature>
<dbReference type="PROSITE" id="PS50158">
    <property type="entry name" value="ZF_CCHC"/>
    <property type="match status" value="1"/>
</dbReference>
<dbReference type="AlphaFoldDB" id="A0A067EL15"/>
<dbReference type="PANTHER" id="PTHR31286">
    <property type="entry name" value="GLYCINE-RICH CELL WALL STRUCTURAL PROTEIN 1.8-LIKE"/>
    <property type="match status" value="1"/>
</dbReference>
<evidence type="ECO:0000256" key="1">
    <source>
        <dbReference type="PROSITE-ProRule" id="PRU00047"/>
    </source>
</evidence>
<dbReference type="Proteomes" id="UP000027120">
    <property type="component" value="Unassembled WGS sequence"/>
</dbReference>
<proteinExistence type="predicted"/>
<dbReference type="InterPro" id="IPR036875">
    <property type="entry name" value="Znf_CCHC_sf"/>
</dbReference>
<dbReference type="Gene3D" id="4.10.60.10">
    <property type="entry name" value="Zinc finger, CCHC-type"/>
    <property type="match status" value="1"/>
</dbReference>
<evidence type="ECO:0000259" key="2">
    <source>
        <dbReference type="PROSITE" id="PS50158"/>
    </source>
</evidence>